<dbReference type="PROSITE" id="PS50043">
    <property type="entry name" value="HTH_LUXR_2"/>
    <property type="match status" value="1"/>
</dbReference>
<dbReference type="CDD" id="cd06170">
    <property type="entry name" value="LuxR_C_like"/>
    <property type="match status" value="1"/>
</dbReference>
<dbReference type="PANTHER" id="PTHR16305:SF35">
    <property type="entry name" value="TRANSCRIPTIONAL ACTIVATOR DOMAIN"/>
    <property type="match status" value="1"/>
</dbReference>
<proteinExistence type="predicted"/>
<evidence type="ECO:0000256" key="2">
    <source>
        <dbReference type="ARBA" id="ARBA00022840"/>
    </source>
</evidence>
<dbReference type="SMART" id="SM00421">
    <property type="entry name" value="HTH_LUXR"/>
    <property type="match status" value="1"/>
</dbReference>
<dbReference type="GO" id="GO:0004016">
    <property type="term" value="F:adenylate cyclase activity"/>
    <property type="evidence" value="ECO:0007669"/>
    <property type="project" value="TreeGrafter"/>
</dbReference>
<organism evidence="5 6">
    <name type="scientific">Streptosporangium carneum</name>
    <dbReference type="NCBI Taxonomy" id="47481"/>
    <lineage>
        <taxon>Bacteria</taxon>
        <taxon>Bacillati</taxon>
        <taxon>Actinomycetota</taxon>
        <taxon>Actinomycetes</taxon>
        <taxon>Streptosporangiales</taxon>
        <taxon>Streptosporangiaceae</taxon>
        <taxon>Streptosporangium</taxon>
    </lineage>
</organism>
<evidence type="ECO:0000259" key="4">
    <source>
        <dbReference type="PROSITE" id="PS50043"/>
    </source>
</evidence>
<dbReference type="InterPro" id="IPR000792">
    <property type="entry name" value="Tscrpt_reg_LuxR_C"/>
</dbReference>
<reference evidence="5" key="1">
    <citation type="journal article" date="2014" name="Int. J. Syst. Evol. Microbiol.">
        <title>Complete genome sequence of Corynebacterium casei LMG S-19264T (=DSM 44701T), isolated from a smear-ripened cheese.</title>
        <authorList>
            <consortium name="US DOE Joint Genome Institute (JGI-PGF)"/>
            <person name="Walter F."/>
            <person name="Albersmeier A."/>
            <person name="Kalinowski J."/>
            <person name="Ruckert C."/>
        </authorList>
    </citation>
    <scope>NUCLEOTIDE SEQUENCE</scope>
    <source>
        <strain evidence="5">VKM Ac-2007</strain>
    </source>
</reference>
<keyword evidence="6" id="KW-1185">Reference proteome</keyword>
<dbReference type="Pfam" id="PF13191">
    <property type="entry name" value="AAA_16"/>
    <property type="match status" value="1"/>
</dbReference>
<dbReference type="AlphaFoldDB" id="A0A9W6HUX4"/>
<dbReference type="SUPFAM" id="SSF46894">
    <property type="entry name" value="C-terminal effector domain of the bipartite response regulators"/>
    <property type="match status" value="1"/>
</dbReference>
<evidence type="ECO:0000256" key="1">
    <source>
        <dbReference type="ARBA" id="ARBA00022741"/>
    </source>
</evidence>
<dbReference type="GO" id="GO:0006355">
    <property type="term" value="P:regulation of DNA-templated transcription"/>
    <property type="evidence" value="ECO:0007669"/>
    <property type="project" value="InterPro"/>
</dbReference>
<dbReference type="GO" id="GO:0005524">
    <property type="term" value="F:ATP binding"/>
    <property type="evidence" value="ECO:0007669"/>
    <property type="project" value="UniProtKB-KW"/>
</dbReference>
<dbReference type="GO" id="GO:0003677">
    <property type="term" value="F:DNA binding"/>
    <property type="evidence" value="ECO:0007669"/>
    <property type="project" value="InterPro"/>
</dbReference>
<gene>
    <name evidence="5" type="ORF">GCM10017600_02000</name>
</gene>
<protein>
    <submittedName>
        <fullName evidence="5">Transcriptional regulator</fullName>
    </submittedName>
</protein>
<reference evidence="5" key="2">
    <citation type="submission" date="2023-01" db="EMBL/GenBank/DDBJ databases">
        <authorList>
            <person name="Sun Q."/>
            <person name="Evtushenko L."/>
        </authorList>
    </citation>
    <scope>NUCLEOTIDE SEQUENCE</scope>
    <source>
        <strain evidence="5">VKM Ac-2007</strain>
    </source>
</reference>
<dbReference type="InterPro" id="IPR027417">
    <property type="entry name" value="P-loop_NTPase"/>
</dbReference>
<dbReference type="InterPro" id="IPR041664">
    <property type="entry name" value="AAA_16"/>
</dbReference>
<keyword evidence="1" id="KW-0547">Nucleotide-binding</keyword>
<comment type="caution">
    <text evidence="5">The sequence shown here is derived from an EMBL/GenBank/DDBJ whole genome shotgun (WGS) entry which is preliminary data.</text>
</comment>
<dbReference type="InterPro" id="IPR016032">
    <property type="entry name" value="Sig_transdc_resp-reg_C-effctor"/>
</dbReference>
<name>A0A9W6HUX4_9ACTN</name>
<dbReference type="InterPro" id="IPR036388">
    <property type="entry name" value="WH-like_DNA-bd_sf"/>
</dbReference>
<dbReference type="Proteomes" id="UP001143474">
    <property type="component" value="Unassembled WGS sequence"/>
</dbReference>
<dbReference type="PRINTS" id="PR00038">
    <property type="entry name" value="HTHLUXR"/>
</dbReference>
<feature type="region of interest" description="Disordered" evidence="3">
    <location>
        <begin position="441"/>
        <end position="461"/>
    </location>
</feature>
<dbReference type="RefSeq" id="WP_271215391.1">
    <property type="nucleotide sequence ID" value="NZ_BAAAVD010000021.1"/>
</dbReference>
<dbReference type="EMBL" id="BSEV01000001">
    <property type="protein sequence ID" value="GLK06795.1"/>
    <property type="molecule type" value="Genomic_DNA"/>
</dbReference>
<keyword evidence="2" id="KW-0067">ATP-binding</keyword>
<feature type="region of interest" description="Disordered" evidence="3">
    <location>
        <begin position="552"/>
        <end position="575"/>
    </location>
</feature>
<evidence type="ECO:0000313" key="6">
    <source>
        <dbReference type="Proteomes" id="UP001143474"/>
    </source>
</evidence>
<dbReference type="Pfam" id="PF00196">
    <property type="entry name" value="GerE"/>
    <property type="match status" value="1"/>
</dbReference>
<dbReference type="PANTHER" id="PTHR16305">
    <property type="entry name" value="TESTICULAR SOLUBLE ADENYLYL CYCLASE"/>
    <property type="match status" value="1"/>
</dbReference>
<dbReference type="GO" id="GO:0005737">
    <property type="term" value="C:cytoplasm"/>
    <property type="evidence" value="ECO:0007669"/>
    <property type="project" value="TreeGrafter"/>
</dbReference>
<accession>A0A9W6HUX4</accession>
<dbReference type="Gene3D" id="1.10.10.10">
    <property type="entry name" value="Winged helix-like DNA-binding domain superfamily/Winged helix DNA-binding domain"/>
    <property type="match status" value="1"/>
</dbReference>
<evidence type="ECO:0000313" key="5">
    <source>
        <dbReference type="EMBL" id="GLK06795.1"/>
    </source>
</evidence>
<evidence type="ECO:0000256" key="3">
    <source>
        <dbReference type="SAM" id="MobiDB-lite"/>
    </source>
</evidence>
<dbReference type="SUPFAM" id="SSF52540">
    <property type="entry name" value="P-loop containing nucleoside triphosphate hydrolases"/>
    <property type="match status" value="1"/>
</dbReference>
<feature type="compositionally biased region" description="Gly residues" evidence="3">
    <location>
        <begin position="441"/>
        <end position="457"/>
    </location>
</feature>
<feature type="domain" description="HTH luxR-type" evidence="4">
    <location>
        <begin position="870"/>
        <end position="934"/>
    </location>
</feature>
<sequence>MLHGRTAEQAVIDRLLSEARAGRSGALLVRGEPGIGKTALLDYAAAGDMRVIRGTGVESEAELPFAGLHLLLRPVLDRVSALPEQQERALRAAFGLASAQAGDRLLVGLAVLSLLSELAEDGPLLVLVDDAQWLDRASTDALLFAARRLDAEGVALILAAREPFTAQGVAELPVKGLDATAASALLGPGVDPVVRYRVLAEARGNPLALIELPTAAPGDGTALPLTSRVQEAFLGQVRRLPEATQGLLAVASAEDTGDLGVVLRAAAGFGDFLEDLHPAESADLVRVDAGTVTFRHPLVRAAVYQGIPPSLRLAVHRALADALEGQDEADRRAWHLAMAATGPDEEVAAELERTAARASDRSGYAAAATAYERAARLSARPESQARRLTLAAETAAWAGELDRAGALAEQGARRLAALAGKTGGQLAGKAGEQLVEKAGGQLAGRAGGQADDGGELTGDGDERAALGARLTHVRATADFLQGAPHAACEALLDGAETASAPRAARMLLQALHSAWYLGAPELERAVARLGALSLPAEDPLTPVVAFVTTTLSRNQRNQGTPPPARTSSSNAQTPPSLTEVIAEARRAGADSPRDLVQACGVGLAAGQDEEVHETARSLLAEARTLGSVGVLPTLLFFLAETELFGGRHRDALATATEGLRIARDTGQLQWAGQMSAFLAYLAAVEGDEERCRELVDEALAEGFAGSGWTTWALGVLDLGHGRIEAALSRLEPMAGGYQISETRCVPDLVEAAVRLGSPERAAEAFAHYRKWADGTRRPWAAALVLRCRALLEESEEHFVEALRLDGRPFERARTELLYGEWLRRTRRKADARAHLRAALETFERLEAAPWAGRARAELNATGSAAPVTAAPGALALLTPQELQIVRLAAQGLSNRDIAAQLFLSPRTVGHHLYKAYPKLGVASRGELGSIALSD</sequence>